<feature type="transmembrane region" description="Helical" evidence="7">
    <location>
        <begin position="12"/>
        <end position="32"/>
    </location>
</feature>
<dbReference type="Proteomes" id="UP001304298">
    <property type="component" value="Unassembled WGS sequence"/>
</dbReference>
<feature type="transmembrane region" description="Helical" evidence="7">
    <location>
        <begin position="111"/>
        <end position="131"/>
    </location>
</feature>
<dbReference type="SUPFAM" id="SSF161098">
    <property type="entry name" value="MetI-like"/>
    <property type="match status" value="1"/>
</dbReference>
<keyword evidence="5 7" id="KW-1133">Transmembrane helix</keyword>
<name>A0ABU5RM63_9PSEU</name>
<accession>A0ABU5RM63</accession>
<dbReference type="Gene3D" id="1.10.3720.10">
    <property type="entry name" value="MetI-like"/>
    <property type="match status" value="1"/>
</dbReference>
<evidence type="ECO:0000313" key="10">
    <source>
        <dbReference type="Proteomes" id="UP001304298"/>
    </source>
</evidence>
<protein>
    <submittedName>
        <fullName evidence="9">ABC transporter permease</fullName>
    </submittedName>
</protein>
<evidence type="ECO:0000256" key="3">
    <source>
        <dbReference type="ARBA" id="ARBA00022475"/>
    </source>
</evidence>
<reference evidence="9 10" key="1">
    <citation type="submission" date="2023-12" db="EMBL/GenBank/DDBJ databases">
        <title>Amycolatopsis sp. V23-08.</title>
        <authorList>
            <person name="Somphong A."/>
        </authorList>
    </citation>
    <scope>NUCLEOTIDE SEQUENCE [LARGE SCALE GENOMIC DNA]</scope>
    <source>
        <strain evidence="9 10">V23-08</strain>
    </source>
</reference>
<evidence type="ECO:0000256" key="6">
    <source>
        <dbReference type="ARBA" id="ARBA00023136"/>
    </source>
</evidence>
<feature type="transmembrane region" description="Helical" evidence="7">
    <location>
        <begin position="235"/>
        <end position="256"/>
    </location>
</feature>
<evidence type="ECO:0000256" key="2">
    <source>
        <dbReference type="ARBA" id="ARBA00022448"/>
    </source>
</evidence>
<keyword evidence="3" id="KW-1003">Cell membrane</keyword>
<proteinExistence type="inferred from homology"/>
<evidence type="ECO:0000256" key="4">
    <source>
        <dbReference type="ARBA" id="ARBA00022692"/>
    </source>
</evidence>
<comment type="caution">
    <text evidence="9">The sequence shown here is derived from an EMBL/GenBank/DDBJ whole genome shotgun (WGS) entry which is preliminary data.</text>
</comment>
<feature type="transmembrane region" description="Helical" evidence="7">
    <location>
        <begin position="137"/>
        <end position="155"/>
    </location>
</feature>
<keyword evidence="10" id="KW-1185">Reference proteome</keyword>
<dbReference type="RefSeq" id="WP_323337365.1">
    <property type="nucleotide sequence ID" value="NZ_JAYFSI010000022.1"/>
</dbReference>
<dbReference type="InterPro" id="IPR035906">
    <property type="entry name" value="MetI-like_sf"/>
</dbReference>
<comment type="subcellular location">
    <subcellularLocation>
        <location evidence="1 7">Cell membrane</location>
        <topology evidence="1 7">Multi-pass membrane protein</topology>
    </subcellularLocation>
</comment>
<keyword evidence="4 7" id="KW-0812">Transmembrane</keyword>
<gene>
    <name evidence="9" type="ORF">VA596_48255</name>
</gene>
<dbReference type="EMBL" id="JAYFSI010000022">
    <property type="protein sequence ID" value="MEA5367397.1"/>
    <property type="molecule type" value="Genomic_DNA"/>
</dbReference>
<feature type="transmembrane region" description="Helical" evidence="7">
    <location>
        <begin position="81"/>
        <end position="99"/>
    </location>
</feature>
<dbReference type="Pfam" id="PF00528">
    <property type="entry name" value="BPD_transp_1"/>
    <property type="match status" value="1"/>
</dbReference>
<dbReference type="PANTHER" id="PTHR30151">
    <property type="entry name" value="ALKANE SULFONATE ABC TRANSPORTER-RELATED, MEMBRANE SUBUNIT"/>
    <property type="match status" value="1"/>
</dbReference>
<evidence type="ECO:0000259" key="8">
    <source>
        <dbReference type="PROSITE" id="PS50928"/>
    </source>
</evidence>
<evidence type="ECO:0000313" key="9">
    <source>
        <dbReference type="EMBL" id="MEA5367397.1"/>
    </source>
</evidence>
<dbReference type="InterPro" id="IPR000515">
    <property type="entry name" value="MetI-like"/>
</dbReference>
<comment type="similarity">
    <text evidence="7">Belongs to the binding-protein-dependent transport system permease family.</text>
</comment>
<keyword evidence="6 7" id="KW-0472">Membrane</keyword>
<evidence type="ECO:0000256" key="5">
    <source>
        <dbReference type="ARBA" id="ARBA00022989"/>
    </source>
</evidence>
<dbReference type="PROSITE" id="PS50928">
    <property type="entry name" value="ABC_TM1"/>
    <property type="match status" value="1"/>
</dbReference>
<sequence length="270" mass="28730">MTGRTEAPARLVAGVLQRWAVLIGCLLVWQALTAYFDDTYFPTPVEIAGKMHELWFSGPANHLFLTQVAIENILPSLGRLLAGWLVGGATGVVLGLVLGRSRAGLDYADAIVNFGRALPAPALLPVFLVLFKIGTPVQLATIVFGVIWPVLLNTVQGAQSVEPVMVDTARVYGTSPVRLLVTVVLPASLPKIFSGMRIALGLSLVLMVISELVGATNGIGYQFQLAGQSFDLPAVWAWIALVGILGNVLNGLFLLVENRVLGKHRASGAE</sequence>
<evidence type="ECO:0000256" key="1">
    <source>
        <dbReference type="ARBA" id="ARBA00004651"/>
    </source>
</evidence>
<feature type="transmembrane region" description="Helical" evidence="7">
    <location>
        <begin position="198"/>
        <end position="223"/>
    </location>
</feature>
<evidence type="ECO:0000256" key="7">
    <source>
        <dbReference type="RuleBase" id="RU363032"/>
    </source>
</evidence>
<organism evidence="9 10">
    <name type="scientific">Amycolatopsis heterodermiae</name>
    <dbReference type="NCBI Taxonomy" id="3110235"/>
    <lineage>
        <taxon>Bacteria</taxon>
        <taxon>Bacillati</taxon>
        <taxon>Actinomycetota</taxon>
        <taxon>Actinomycetes</taxon>
        <taxon>Pseudonocardiales</taxon>
        <taxon>Pseudonocardiaceae</taxon>
        <taxon>Amycolatopsis</taxon>
    </lineage>
</organism>
<feature type="domain" description="ABC transmembrane type-1" evidence="8">
    <location>
        <begin position="73"/>
        <end position="257"/>
    </location>
</feature>
<keyword evidence="2 7" id="KW-0813">Transport</keyword>
<dbReference type="PANTHER" id="PTHR30151:SF0">
    <property type="entry name" value="ABC TRANSPORTER PERMEASE PROTEIN MJ0413-RELATED"/>
    <property type="match status" value="1"/>
</dbReference>